<sequence>MSSDGMQKLMAFHARQKDEYESQLEALKQINLALNNENMCLREQLSDYEREIMAMREQKDGIAKVRNYAAKVKRESEDQMKELKNMAIAFEGENRCLKEQIENYENEVETLRSMVEQLKIENARKWRVEERNDWKALVKSIQEDRAVLQAENERLKQEIEEGTRESLGTLKNVGAENNTQMEVEQDEKSDQKNNIPETGETEVYPSVVEQCNTLQNGSGQLMNGTKESTAKKELQQLKVDFEIYRTSMEAHCADLEADIERLQAEIANYMYESVRQGGNGFFSILAMPFQSIFRRENIPVIQV</sequence>
<dbReference type="EMBL" id="HBHR01018894">
    <property type="protein sequence ID" value="CAD9870320.1"/>
    <property type="molecule type" value="Transcribed_RNA"/>
</dbReference>
<feature type="region of interest" description="Disordered" evidence="2">
    <location>
        <begin position="162"/>
        <end position="199"/>
    </location>
</feature>
<name>A0A7S2V322_9STRA</name>
<evidence type="ECO:0000256" key="2">
    <source>
        <dbReference type="SAM" id="MobiDB-lite"/>
    </source>
</evidence>
<keyword evidence="1" id="KW-0175">Coiled coil</keyword>
<protein>
    <submittedName>
        <fullName evidence="3">Uncharacterized protein</fullName>
    </submittedName>
</protein>
<feature type="coiled-coil region" evidence="1">
    <location>
        <begin position="245"/>
        <end position="272"/>
    </location>
</feature>
<accession>A0A7S2V322</accession>
<evidence type="ECO:0000313" key="3">
    <source>
        <dbReference type="EMBL" id="CAD9870320.1"/>
    </source>
</evidence>
<proteinExistence type="predicted"/>
<gene>
    <name evidence="3" type="ORF">FJAP1339_LOCUS9588</name>
</gene>
<evidence type="ECO:0000256" key="1">
    <source>
        <dbReference type="SAM" id="Coils"/>
    </source>
</evidence>
<reference evidence="3" key="1">
    <citation type="submission" date="2021-01" db="EMBL/GenBank/DDBJ databases">
        <authorList>
            <person name="Corre E."/>
            <person name="Pelletier E."/>
            <person name="Niang G."/>
            <person name="Scheremetjew M."/>
            <person name="Finn R."/>
            <person name="Kale V."/>
            <person name="Holt S."/>
            <person name="Cochrane G."/>
            <person name="Meng A."/>
            <person name="Brown T."/>
            <person name="Cohen L."/>
        </authorList>
    </citation>
    <scope>NUCLEOTIDE SEQUENCE</scope>
    <source>
        <strain evidence="3">CCMP1661</strain>
    </source>
</reference>
<dbReference type="AlphaFoldDB" id="A0A7S2V322"/>
<organism evidence="3">
    <name type="scientific">Fibrocapsa japonica</name>
    <dbReference type="NCBI Taxonomy" id="94617"/>
    <lineage>
        <taxon>Eukaryota</taxon>
        <taxon>Sar</taxon>
        <taxon>Stramenopiles</taxon>
        <taxon>Ochrophyta</taxon>
        <taxon>Raphidophyceae</taxon>
        <taxon>Chattonellales</taxon>
        <taxon>Chattonellaceae</taxon>
        <taxon>Fibrocapsa</taxon>
    </lineage>
</organism>